<comment type="caution">
    <text evidence="3">The sequence shown here is derived from an EMBL/GenBank/DDBJ whole genome shotgun (WGS) entry which is preliminary data.</text>
</comment>
<name>A0ABP7N5J7_9GAMM</name>
<accession>A0ABP7N5J7</accession>
<sequence length="152" mass="17450">MLEKHYYFAYGSNMNSARMKERGLAFTDSLKGVMKGYRLAFNKKAWDHPARSYANIVYDPASLVEGVLYELTDEHQIQLMDPFEGAPRLYSRDIFSIETTKGAIHSWVYVANKATIVDGLKPDRWYLDHLLEGKSLLSPEYYQALTQVETNG</sequence>
<dbReference type="CDD" id="cd06661">
    <property type="entry name" value="GGCT_like"/>
    <property type="match status" value="1"/>
</dbReference>
<dbReference type="PANTHER" id="PTHR12935:SF0">
    <property type="entry name" value="GAMMA-GLUTAMYLCYCLOTRANSFERASE"/>
    <property type="match status" value="1"/>
</dbReference>
<evidence type="ECO:0000256" key="1">
    <source>
        <dbReference type="ARBA" id="ARBA00023239"/>
    </source>
</evidence>
<dbReference type="InterPro" id="IPR009288">
    <property type="entry name" value="AIG2-like_dom"/>
</dbReference>
<dbReference type="InterPro" id="IPR013024">
    <property type="entry name" value="GGCT-like"/>
</dbReference>
<dbReference type="Pfam" id="PF06094">
    <property type="entry name" value="GGACT"/>
    <property type="match status" value="1"/>
</dbReference>
<gene>
    <name evidence="3" type="ORF">GCM10022277_36930</name>
</gene>
<proteinExistence type="predicted"/>
<dbReference type="Gene3D" id="3.10.490.10">
    <property type="entry name" value="Gamma-glutamyl cyclotransferase-like"/>
    <property type="match status" value="1"/>
</dbReference>
<dbReference type="InterPro" id="IPR036568">
    <property type="entry name" value="GGCT-like_sf"/>
</dbReference>
<dbReference type="Proteomes" id="UP001501565">
    <property type="component" value="Unassembled WGS sequence"/>
</dbReference>
<protein>
    <submittedName>
        <fullName evidence="3">Gamma-glutamylcyclotransferase</fullName>
    </submittedName>
</protein>
<evidence type="ECO:0000313" key="4">
    <source>
        <dbReference type="Proteomes" id="UP001501565"/>
    </source>
</evidence>
<dbReference type="InterPro" id="IPR017939">
    <property type="entry name" value="G-Glutamylcylcotransferase"/>
</dbReference>
<feature type="domain" description="Gamma-glutamylcyclotransferase AIG2-like" evidence="2">
    <location>
        <begin position="7"/>
        <end position="113"/>
    </location>
</feature>
<keyword evidence="1" id="KW-0456">Lyase</keyword>
<evidence type="ECO:0000259" key="2">
    <source>
        <dbReference type="Pfam" id="PF06094"/>
    </source>
</evidence>
<evidence type="ECO:0000313" key="3">
    <source>
        <dbReference type="EMBL" id="GAA3937171.1"/>
    </source>
</evidence>
<dbReference type="SUPFAM" id="SSF110857">
    <property type="entry name" value="Gamma-glutamyl cyclotransferase-like"/>
    <property type="match status" value="1"/>
</dbReference>
<dbReference type="EMBL" id="BAABBN010000012">
    <property type="protein sequence ID" value="GAA3937171.1"/>
    <property type="molecule type" value="Genomic_DNA"/>
</dbReference>
<dbReference type="RefSeq" id="WP_344800097.1">
    <property type="nucleotide sequence ID" value="NZ_BAABBN010000012.1"/>
</dbReference>
<reference evidence="4" key="1">
    <citation type="journal article" date="2019" name="Int. J. Syst. Evol. Microbiol.">
        <title>The Global Catalogue of Microorganisms (GCM) 10K type strain sequencing project: providing services to taxonomists for standard genome sequencing and annotation.</title>
        <authorList>
            <consortium name="The Broad Institute Genomics Platform"/>
            <consortium name="The Broad Institute Genome Sequencing Center for Infectious Disease"/>
            <person name="Wu L."/>
            <person name="Ma J."/>
        </authorList>
    </citation>
    <scope>NUCLEOTIDE SEQUENCE [LARGE SCALE GENOMIC DNA]</scope>
    <source>
        <strain evidence="4">JCM 17551</strain>
    </source>
</reference>
<keyword evidence="4" id="KW-1185">Reference proteome</keyword>
<dbReference type="PANTHER" id="PTHR12935">
    <property type="entry name" value="GAMMA-GLUTAMYLCYCLOTRANSFERASE"/>
    <property type="match status" value="1"/>
</dbReference>
<organism evidence="3 4">
    <name type="scientific">Litoribacillus peritrichatus</name>
    <dbReference type="NCBI Taxonomy" id="718191"/>
    <lineage>
        <taxon>Bacteria</taxon>
        <taxon>Pseudomonadati</taxon>
        <taxon>Pseudomonadota</taxon>
        <taxon>Gammaproteobacteria</taxon>
        <taxon>Oceanospirillales</taxon>
        <taxon>Oceanospirillaceae</taxon>
        <taxon>Litoribacillus</taxon>
    </lineage>
</organism>